<evidence type="ECO:0000256" key="4">
    <source>
        <dbReference type="PROSITE-ProRule" id="PRU01100"/>
    </source>
</evidence>
<dbReference type="PRINTS" id="PR00739">
    <property type="entry name" value="GLHYDRLASE26"/>
</dbReference>
<evidence type="ECO:0000259" key="5">
    <source>
        <dbReference type="PROSITE" id="PS51764"/>
    </source>
</evidence>
<name>A0ABX4BJP2_FLAFR</name>
<protein>
    <recommendedName>
        <fullName evidence="5">GH26 domain-containing protein</fullName>
    </recommendedName>
</protein>
<reference evidence="6 7" key="1">
    <citation type="submission" date="2016-11" db="EMBL/GenBank/DDBJ databases">
        <title>Whole genomes of Flavobacteriaceae.</title>
        <authorList>
            <person name="Stine C."/>
            <person name="Li C."/>
            <person name="Tadesse D."/>
        </authorList>
    </citation>
    <scope>NUCLEOTIDE SEQUENCE [LARGE SCALE GENOMIC DNA]</scope>
    <source>
        <strain evidence="6 7">DSM 15937</strain>
    </source>
</reference>
<evidence type="ECO:0000313" key="7">
    <source>
        <dbReference type="Proteomes" id="UP000198382"/>
    </source>
</evidence>
<dbReference type="PANTHER" id="PTHR40079:SF4">
    <property type="entry name" value="GH26 DOMAIN-CONTAINING PROTEIN-RELATED"/>
    <property type="match status" value="1"/>
</dbReference>
<sequence length="239" mass="27897">MGQDFNYYITKGPVDRARHAKAAKFIYKEDGVFTFDFHMYSKYHESFIYEESDKYLMHNIAEGINDQQEVTWFNNQLQDAVDILKELKIPVVVSLFHEMNGNWFWWGNRAEGGKEAYIKLYQYTVNYIKARTDYALFAWSPNYPFDSGNYPGINYSPGDDFVDVVGVDYYDAGSSKGKSFESLVHDVTAVSDFSLRHNKTPVLAEIGNRFDRPNDKPNWWIEVNQHLQDSDHGFKLLIF</sequence>
<comment type="caution">
    <text evidence="6">The sequence shown here is derived from an EMBL/GenBank/DDBJ whole genome shotgun (WGS) entry which is preliminary data.</text>
</comment>
<dbReference type="EMBL" id="MUGV01000056">
    <property type="protein sequence ID" value="OXA75057.1"/>
    <property type="molecule type" value="Genomic_DNA"/>
</dbReference>
<dbReference type="Gene3D" id="3.20.20.80">
    <property type="entry name" value="Glycosidases"/>
    <property type="match status" value="1"/>
</dbReference>
<dbReference type="PANTHER" id="PTHR40079">
    <property type="entry name" value="MANNAN ENDO-1,4-BETA-MANNOSIDASE E-RELATED"/>
    <property type="match status" value="1"/>
</dbReference>
<organism evidence="6 7">
    <name type="scientific">Flavobacterium frigidimaris</name>
    <dbReference type="NCBI Taxonomy" id="262320"/>
    <lineage>
        <taxon>Bacteria</taxon>
        <taxon>Pseudomonadati</taxon>
        <taxon>Bacteroidota</taxon>
        <taxon>Flavobacteriia</taxon>
        <taxon>Flavobacteriales</taxon>
        <taxon>Flavobacteriaceae</taxon>
        <taxon>Flavobacterium</taxon>
    </lineage>
</organism>
<gene>
    <name evidence="6" type="ORF">B0A65_22735</name>
</gene>
<evidence type="ECO:0000256" key="1">
    <source>
        <dbReference type="ARBA" id="ARBA00007754"/>
    </source>
</evidence>
<dbReference type="SUPFAM" id="SSF51445">
    <property type="entry name" value="(Trans)glycosidases"/>
    <property type="match status" value="1"/>
</dbReference>
<dbReference type="InterPro" id="IPR017853">
    <property type="entry name" value="GH"/>
</dbReference>
<dbReference type="InterPro" id="IPR022790">
    <property type="entry name" value="GH26_dom"/>
</dbReference>
<keyword evidence="3 4" id="KW-0326">Glycosidase</keyword>
<dbReference type="Proteomes" id="UP000198382">
    <property type="component" value="Unassembled WGS sequence"/>
</dbReference>
<evidence type="ECO:0000313" key="6">
    <source>
        <dbReference type="EMBL" id="OXA75057.1"/>
    </source>
</evidence>
<evidence type="ECO:0000256" key="3">
    <source>
        <dbReference type="ARBA" id="ARBA00023295"/>
    </source>
</evidence>
<feature type="domain" description="GH26" evidence="5">
    <location>
        <begin position="1"/>
        <end position="239"/>
    </location>
</feature>
<feature type="active site" description="Proton donor" evidence="4">
    <location>
        <position position="98"/>
    </location>
</feature>
<proteinExistence type="inferred from homology"/>
<dbReference type="PROSITE" id="PS51764">
    <property type="entry name" value="GH26"/>
    <property type="match status" value="1"/>
</dbReference>
<comment type="similarity">
    <text evidence="1 4">Belongs to the glycosyl hydrolase 26 family.</text>
</comment>
<keyword evidence="7" id="KW-1185">Reference proteome</keyword>
<feature type="active site" description="Nucleophile" evidence="4">
    <location>
        <position position="205"/>
    </location>
</feature>
<dbReference type="InterPro" id="IPR000805">
    <property type="entry name" value="Glyco_hydro_26"/>
</dbReference>
<keyword evidence="2 4" id="KW-0378">Hydrolase</keyword>
<accession>A0ABX4BJP2</accession>
<evidence type="ECO:0000256" key="2">
    <source>
        <dbReference type="ARBA" id="ARBA00022801"/>
    </source>
</evidence>
<dbReference type="Pfam" id="PF02156">
    <property type="entry name" value="Glyco_hydro_26"/>
    <property type="match status" value="1"/>
</dbReference>